<accession>A0A4C1W5F0</accession>
<dbReference type="PANTHER" id="PTHR46601">
    <property type="entry name" value="ULP_PROTEASE DOMAIN-CONTAINING PROTEIN"/>
    <property type="match status" value="1"/>
</dbReference>
<keyword evidence="3" id="KW-1185">Reference proteome</keyword>
<protein>
    <submittedName>
        <fullName evidence="2">Uncharacterized protein</fullName>
    </submittedName>
</protein>
<dbReference type="Proteomes" id="UP000299102">
    <property type="component" value="Unassembled WGS sequence"/>
</dbReference>
<proteinExistence type="predicted"/>
<evidence type="ECO:0000313" key="3">
    <source>
        <dbReference type="Proteomes" id="UP000299102"/>
    </source>
</evidence>
<evidence type="ECO:0000256" key="1">
    <source>
        <dbReference type="SAM" id="MobiDB-lite"/>
    </source>
</evidence>
<name>A0A4C1W5F0_EUMVA</name>
<comment type="caution">
    <text evidence="2">The sequence shown here is derived from an EMBL/GenBank/DDBJ whole genome shotgun (WGS) entry which is preliminary data.</text>
</comment>
<dbReference type="EMBL" id="BGZK01000480">
    <property type="protein sequence ID" value="GBP46233.1"/>
    <property type="molecule type" value="Genomic_DNA"/>
</dbReference>
<evidence type="ECO:0000313" key="2">
    <source>
        <dbReference type="EMBL" id="GBP46233.1"/>
    </source>
</evidence>
<reference evidence="2 3" key="1">
    <citation type="journal article" date="2019" name="Commun. Biol.">
        <title>The bagworm genome reveals a unique fibroin gene that provides high tensile strength.</title>
        <authorList>
            <person name="Kono N."/>
            <person name="Nakamura H."/>
            <person name="Ohtoshi R."/>
            <person name="Tomita M."/>
            <person name="Numata K."/>
            <person name="Arakawa K."/>
        </authorList>
    </citation>
    <scope>NUCLEOTIDE SEQUENCE [LARGE SCALE GENOMIC DNA]</scope>
</reference>
<sequence length="528" mass="60380">MNSPCARETVKKKLLFAEVLHQQLKENYSALPNEKEKRIFKRVISGKLVRKYGILQNEKNIKPLRKIGKVQLIDDKRKAKEGYEIMKRKIINFLEDDSNTRLCAGKRDYVTKKGDRRQKRVLLDTLKNLHSIANGVFLECATCKNKGLEYKEFDNGIQIVYRKWQPVSTTITDPKRKRQESCDIHEEDPSGEVKTTCYCSMSQNLSHSPPAIWAHLQPILNKLPSEVEILHFWSDGPVTQYRNKYMFYFLVTHLIEFYPAITHFTWNYHEAGHGKGAPDGVGAVCKRSADRLVGSGNDISSLNDLSEAIQKTCPNINVYLIDDMNILEKEALLATAKEQIKTFPGTLRVHQVSWNIENPNKLKMKSLSCFCNENTCDHFKIGVMIYSSYKKSRLRVEDVYGPDSESEKENSSDSEHVTAPKYGRHQTEDAQQPSTSKNVFKNGDFILVKLLSKKTEYRYVAMCTGLEEDDEIQVVFCKIGDKTGKLFKVDEQDISFITEDQIVQTLPTPNIILKGCGFLLLQKAGQCL</sequence>
<feature type="compositionally biased region" description="Basic and acidic residues" evidence="1">
    <location>
        <begin position="405"/>
        <end position="418"/>
    </location>
</feature>
<dbReference type="OrthoDB" id="6375801at2759"/>
<feature type="region of interest" description="Disordered" evidence="1">
    <location>
        <begin position="400"/>
        <end position="436"/>
    </location>
</feature>
<organism evidence="2 3">
    <name type="scientific">Eumeta variegata</name>
    <name type="common">Bagworm moth</name>
    <name type="synonym">Eumeta japonica</name>
    <dbReference type="NCBI Taxonomy" id="151549"/>
    <lineage>
        <taxon>Eukaryota</taxon>
        <taxon>Metazoa</taxon>
        <taxon>Ecdysozoa</taxon>
        <taxon>Arthropoda</taxon>
        <taxon>Hexapoda</taxon>
        <taxon>Insecta</taxon>
        <taxon>Pterygota</taxon>
        <taxon>Neoptera</taxon>
        <taxon>Endopterygota</taxon>
        <taxon>Lepidoptera</taxon>
        <taxon>Glossata</taxon>
        <taxon>Ditrysia</taxon>
        <taxon>Tineoidea</taxon>
        <taxon>Psychidae</taxon>
        <taxon>Oiketicinae</taxon>
        <taxon>Eumeta</taxon>
    </lineage>
</organism>
<dbReference type="PANTHER" id="PTHR46601:SF1">
    <property type="entry name" value="ADF-H DOMAIN-CONTAINING PROTEIN"/>
    <property type="match status" value="1"/>
</dbReference>
<gene>
    <name evidence="2" type="ORF">EVAR_30361_1</name>
</gene>
<dbReference type="AlphaFoldDB" id="A0A4C1W5F0"/>
<dbReference type="STRING" id="151549.A0A4C1W5F0"/>